<protein>
    <submittedName>
        <fullName evidence="2">Uncharacterized protein</fullName>
    </submittedName>
</protein>
<name>A8LVM3_SALAI</name>
<dbReference type="AlphaFoldDB" id="A8LVM3"/>
<accession>A8LVM3</accession>
<reference evidence="2" key="1">
    <citation type="submission" date="2007-10" db="EMBL/GenBank/DDBJ databases">
        <title>Complete sequence of Salinispora arenicola CNS-205.</title>
        <authorList>
            <consortium name="US DOE Joint Genome Institute"/>
            <person name="Copeland A."/>
            <person name="Lucas S."/>
            <person name="Lapidus A."/>
            <person name="Barry K."/>
            <person name="Glavina del Rio T."/>
            <person name="Dalin E."/>
            <person name="Tice H."/>
            <person name="Pitluck S."/>
            <person name="Foster B."/>
            <person name="Schmutz J."/>
            <person name="Larimer F."/>
            <person name="Land M."/>
            <person name="Hauser L."/>
            <person name="Kyrpides N."/>
            <person name="Ivanova N."/>
            <person name="Jensen P.R."/>
            <person name="Moore B.S."/>
            <person name="Penn K."/>
            <person name="Jenkins C."/>
            <person name="Udwary D."/>
            <person name="Xiang L."/>
            <person name="Gontang E."/>
            <person name="Richardson P."/>
        </authorList>
    </citation>
    <scope>NUCLEOTIDE SEQUENCE [LARGE SCALE GENOMIC DNA]</scope>
    <source>
        <strain evidence="2">CNS-205</strain>
    </source>
</reference>
<dbReference type="EMBL" id="CP000850">
    <property type="protein sequence ID" value="ABV97491.1"/>
    <property type="molecule type" value="Genomic_DNA"/>
</dbReference>
<organism evidence="2">
    <name type="scientific">Salinispora arenicola (strain CNS-205)</name>
    <dbReference type="NCBI Taxonomy" id="391037"/>
    <lineage>
        <taxon>Bacteria</taxon>
        <taxon>Bacillati</taxon>
        <taxon>Actinomycetota</taxon>
        <taxon>Actinomycetes</taxon>
        <taxon>Micromonosporales</taxon>
        <taxon>Micromonosporaceae</taxon>
        <taxon>Salinispora</taxon>
    </lineage>
</organism>
<dbReference type="STRING" id="391037.Sare_1598"/>
<evidence type="ECO:0000256" key="1">
    <source>
        <dbReference type="SAM" id="MobiDB-lite"/>
    </source>
</evidence>
<dbReference type="KEGG" id="saq:Sare_1598"/>
<proteinExistence type="predicted"/>
<dbReference type="HOGENOM" id="CLU_2809875_0_0_11"/>
<evidence type="ECO:0000313" key="2">
    <source>
        <dbReference type="EMBL" id="ABV97491.1"/>
    </source>
</evidence>
<feature type="region of interest" description="Disordered" evidence="1">
    <location>
        <begin position="1"/>
        <end position="35"/>
    </location>
</feature>
<sequence length="77" mass="8794">MTTIRNAWRRTTGQPTPVPPRTGRRRRRRAARVDATGPATVYAARAGAYRPLWDQSTVILDPRLLVARPARQRTCQR</sequence>
<gene>
    <name evidence="2" type="ordered locus">Sare_1598</name>
</gene>